<protein>
    <submittedName>
        <fullName evidence="1">Uncharacterized protein</fullName>
    </submittedName>
</protein>
<sequence>MTGDSVTDFLLHIIKVLNDFPLVDEPAKPVGVFDIRIMKMIPDEVGVVGLAFLGLRISVEVRNGNGVGVQLPQRNVFLFQWTVCSLFALVSAHSVHLT</sequence>
<reference evidence="1" key="1">
    <citation type="submission" date="2023-01" db="EMBL/GenBank/DDBJ databases">
        <title>Human gut microbiome strain richness.</title>
        <authorList>
            <person name="Chen-Liaw A."/>
        </authorList>
    </citation>
    <scope>NUCLEOTIDE SEQUENCE</scope>
    <source>
        <strain evidence="1">1001275st1_F4_1001275B_160808</strain>
    </source>
</reference>
<dbReference type="EMBL" id="JAQMLV010000003">
    <property type="protein sequence ID" value="MDB8744072.1"/>
    <property type="molecule type" value="Genomic_DNA"/>
</dbReference>
<evidence type="ECO:0000313" key="1">
    <source>
        <dbReference type="EMBL" id="MDB8744072.1"/>
    </source>
</evidence>
<comment type="caution">
    <text evidence="1">The sequence shown here is derived from an EMBL/GenBank/DDBJ whole genome shotgun (WGS) entry which is preliminary data.</text>
</comment>
<dbReference type="RefSeq" id="WP_195387689.1">
    <property type="nucleotide sequence ID" value="NZ_JADNGL010000001.1"/>
</dbReference>
<evidence type="ECO:0000313" key="2">
    <source>
        <dbReference type="Proteomes" id="UP001211015"/>
    </source>
</evidence>
<accession>A0AAW6E4S1</accession>
<name>A0AAW6E4S1_9FIRM</name>
<organism evidence="1 2">
    <name type="scientific">Ruminococcus bicirculans</name>
    <name type="common">ex Wegman et al. 2014</name>
    <dbReference type="NCBI Taxonomy" id="1160721"/>
    <lineage>
        <taxon>Bacteria</taxon>
        <taxon>Bacillati</taxon>
        <taxon>Bacillota</taxon>
        <taxon>Clostridia</taxon>
        <taxon>Eubacteriales</taxon>
        <taxon>Oscillospiraceae</taxon>
        <taxon>Ruminococcus</taxon>
    </lineage>
</organism>
<proteinExistence type="predicted"/>
<gene>
    <name evidence="1" type="ORF">PNU62_03475</name>
</gene>
<dbReference type="AlphaFoldDB" id="A0AAW6E4S1"/>
<dbReference type="Proteomes" id="UP001211015">
    <property type="component" value="Unassembled WGS sequence"/>
</dbReference>